<reference evidence="2" key="1">
    <citation type="submission" date="2014-12" db="EMBL/GenBank/DDBJ databases">
        <title>Insight into the proteome of Arion vulgaris.</title>
        <authorList>
            <person name="Aradska J."/>
            <person name="Bulat T."/>
            <person name="Smidak R."/>
            <person name="Sarate P."/>
            <person name="Gangsoo J."/>
            <person name="Sialana F."/>
            <person name="Bilban M."/>
            <person name="Lubec G."/>
        </authorList>
    </citation>
    <scope>NUCLEOTIDE SEQUENCE</scope>
    <source>
        <tissue evidence="2">Skin</tissue>
    </source>
</reference>
<dbReference type="AlphaFoldDB" id="A0A0B7AP20"/>
<sequence length="74" mass="8728">MEAKQQHRHDEVDQPEETGDPVKKCSIKFISRADIIHLKCDHMCGVQHQTPDYKSWIRCKKDRQTTDVHNLKKS</sequence>
<evidence type="ECO:0000256" key="1">
    <source>
        <dbReference type="SAM" id="MobiDB-lite"/>
    </source>
</evidence>
<proteinExistence type="predicted"/>
<evidence type="ECO:0000313" key="2">
    <source>
        <dbReference type="EMBL" id="CEK81660.1"/>
    </source>
</evidence>
<dbReference type="EMBL" id="HACG01034795">
    <property type="protein sequence ID" value="CEK81660.1"/>
    <property type="molecule type" value="Transcribed_RNA"/>
</dbReference>
<organism evidence="2">
    <name type="scientific">Arion vulgaris</name>
    <dbReference type="NCBI Taxonomy" id="1028688"/>
    <lineage>
        <taxon>Eukaryota</taxon>
        <taxon>Metazoa</taxon>
        <taxon>Spiralia</taxon>
        <taxon>Lophotrochozoa</taxon>
        <taxon>Mollusca</taxon>
        <taxon>Gastropoda</taxon>
        <taxon>Heterobranchia</taxon>
        <taxon>Euthyneura</taxon>
        <taxon>Panpulmonata</taxon>
        <taxon>Eupulmonata</taxon>
        <taxon>Stylommatophora</taxon>
        <taxon>Helicina</taxon>
        <taxon>Arionoidea</taxon>
        <taxon>Arionidae</taxon>
        <taxon>Arion</taxon>
    </lineage>
</organism>
<accession>A0A0B7AP20</accession>
<feature type="compositionally biased region" description="Basic and acidic residues" evidence="1">
    <location>
        <begin position="1"/>
        <end position="12"/>
    </location>
</feature>
<feature type="region of interest" description="Disordered" evidence="1">
    <location>
        <begin position="1"/>
        <end position="21"/>
    </location>
</feature>
<gene>
    <name evidence="2" type="primary">ORF127279</name>
</gene>
<protein>
    <submittedName>
        <fullName evidence="2">Uncharacterized protein</fullName>
    </submittedName>
</protein>
<name>A0A0B7AP20_9EUPU</name>